<name>A0A1W2C729_9HYPH</name>
<dbReference type="Proteomes" id="UP000192656">
    <property type="component" value="Unassembled WGS sequence"/>
</dbReference>
<protein>
    <submittedName>
        <fullName evidence="1">Uncharacterized protein</fullName>
    </submittedName>
</protein>
<proteinExistence type="predicted"/>
<evidence type="ECO:0000313" key="1">
    <source>
        <dbReference type="EMBL" id="SMC80953.1"/>
    </source>
</evidence>
<dbReference type="EMBL" id="FWXR01000009">
    <property type="protein sequence ID" value="SMC80953.1"/>
    <property type="molecule type" value="Genomic_DNA"/>
</dbReference>
<keyword evidence="2" id="KW-1185">Reference proteome</keyword>
<reference evidence="1 2" key="1">
    <citation type="submission" date="2017-04" db="EMBL/GenBank/DDBJ databases">
        <authorList>
            <person name="Afonso C.L."/>
            <person name="Miller P.J."/>
            <person name="Scott M.A."/>
            <person name="Spackman E."/>
            <person name="Goraichik I."/>
            <person name="Dimitrov K.M."/>
            <person name="Suarez D.L."/>
            <person name="Swayne D.E."/>
        </authorList>
    </citation>
    <scope>NUCLEOTIDE SEQUENCE [LARGE SCALE GENOMIC DNA]</scope>
    <source>
        <strain evidence="1 2">CGMCC 1.10972</strain>
    </source>
</reference>
<organism evidence="1 2">
    <name type="scientific">Fulvimarina manganoxydans</name>
    <dbReference type="NCBI Taxonomy" id="937218"/>
    <lineage>
        <taxon>Bacteria</taxon>
        <taxon>Pseudomonadati</taxon>
        <taxon>Pseudomonadota</taxon>
        <taxon>Alphaproteobacteria</taxon>
        <taxon>Hyphomicrobiales</taxon>
        <taxon>Aurantimonadaceae</taxon>
        <taxon>Fulvimarina</taxon>
    </lineage>
</organism>
<evidence type="ECO:0000313" key="2">
    <source>
        <dbReference type="Proteomes" id="UP000192656"/>
    </source>
</evidence>
<accession>A0A1W2C729</accession>
<sequence>MSVELPEITEMAELVRRFVKMVLNFEAAAELAAISRDLDFETIPHIISELRK</sequence>
<dbReference type="AlphaFoldDB" id="A0A1W2C729"/>
<gene>
    <name evidence="1" type="ORF">SAMN06297251_1093</name>
</gene>